<dbReference type="InParanoid" id="A0A0C2YSL5"/>
<protein>
    <recommendedName>
        <fullName evidence="1">Retrovirus-related Pol polyprotein from transposon TNT 1-94-like beta-barrel domain-containing protein</fullName>
    </recommendedName>
</protein>
<proteinExistence type="predicted"/>
<dbReference type="OrthoDB" id="3251181at2759"/>
<gene>
    <name evidence="2" type="ORF">SCLCIDRAFT_140592</name>
</gene>
<evidence type="ECO:0000313" key="3">
    <source>
        <dbReference type="Proteomes" id="UP000053989"/>
    </source>
</evidence>
<keyword evidence="3" id="KW-1185">Reference proteome</keyword>
<dbReference type="Proteomes" id="UP000053989">
    <property type="component" value="Unassembled WGS sequence"/>
</dbReference>
<evidence type="ECO:0000313" key="2">
    <source>
        <dbReference type="EMBL" id="KIM52708.1"/>
    </source>
</evidence>
<reference evidence="3" key="2">
    <citation type="submission" date="2015-01" db="EMBL/GenBank/DDBJ databases">
        <title>Evolutionary Origins and Diversification of the Mycorrhizal Mutualists.</title>
        <authorList>
            <consortium name="DOE Joint Genome Institute"/>
            <consortium name="Mycorrhizal Genomics Consortium"/>
            <person name="Kohler A."/>
            <person name="Kuo A."/>
            <person name="Nagy L.G."/>
            <person name="Floudas D."/>
            <person name="Copeland A."/>
            <person name="Barry K.W."/>
            <person name="Cichocki N."/>
            <person name="Veneault-Fourrey C."/>
            <person name="LaButti K."/>
            <person name="Lindquist E.A."/>
            <person name="Lipzen A."/>
            <person name="Lundell T."/>
            <person name="Morin E."/>
            <person name="Murat C."/>
            <person name="Riley R."/>
            <person name="Ohm R."/>
            <person name="Sun H."/>
            <person name="Tunlid A."/>
            <person name="Henrissat B."/>
            <person name="Grigoriev I.V."/>
            <person name="Hibbett D.S."/>
            <person name="Martin F."/>
        </authorList>
    </citation>
    <scope>NUCLEOTIDE SEQUENCE [LARGE SCALE GENOMIC DNA]</scope>
    <source>
        <strain evidence="3">Foug A</strain>
    </source>
</reference>
<accession>A0A0C2YSL5</accession>
<name>A0A0C2YSL5_9AGAM</name>
<dbReference type="EMBL" id="KN822202">
    <property type="protein sequence ID" value="KIM52708.1"/>
    <property type="molecule type" value="Genomic_DNA"/>
</dbReference>
<sequence length="140" mass="15179">MLSVSSVDEDLSSLADIDDWSSDVGDDPSETTDHLPVVAIVTTSDQGDKRIVELYDSGSTRHISPYRDQFETLSPIPPKSLAAANKQSFEAVGVGEMVVEVPNSLEVSKLRLTEVLYSPEVGYTLVSIGRLDQLGYAVTF</sequence>
<feature type="domain" description="Retrovirus-related Pol polyprotein from transposon TNT 1-94-like beta-barrel" evidence="1">
    <location>
        <begin position="55"/>
        <end position="136"/>
    </location>
</feature>
<dbReference type="Pfam" id="PF22936">
    <property type="entry name" value="Pol_BBD"/>
    <property type="match status" value="1"/>
</dbReference>
<dbReference type="STRING" id="1036808.A0A0C2YSL5"/>
<dbReference type="HOGENOM" id="CLU_158358_0_0_1"/>
<dbReference type="AlphaFoldDB" id="A0A0C2YSL5"/>
<organism evidence="2 3">
    <name type="scientific">Scleroderma citrinum Foug A</name>
    <dbReference type="NCBI Taxonomy" id="1036808"/>
    <lineage>
        <taxon>Eukaryota</taxon>
        <taxon>Fungi</taxon>
        <taxon>Dikarya</taxon>
        <taxon>Basidiomycota</taxon>
        <taxon>Agaricomycotina</taxon>
        <taxon>Agaricomycetes</taxon>
        <taxon>Agaricomycetidae</taxon>
        <taxon>Boletales</taxon>
        <taxon>Sclerodermatineae</taxon>
        <taxon>Sclerodermataceae</taxon>
        <taxon>Scleroderma</taxon>
    </lineage>
</organism>
<dbReference type="InterPro" id="IPR054722">
    <property type="entry name" value="PolX-like_BBD"/>
</dbReference>
<feature type="non-terminal residue" evidence="2">
    <location>
        <position position="140"/>
    </location>
</feature>
<reference evidence="2 3" key="1">
    <citation type="submission" date="2014-04" db="EMBL/GenBank/DDBJ databases">
        <authorList>
            <consortium name="DOE Joint Genome Institute"/>
            <person name="Kuo A."/>
            <person name="Kohler A."/>
            <person name="Nagy L.G."/>
            <person name="Floudas D."/>
            <person name="Copeland A."/>
            <person name="Barry K.W."/>
            <person name="Cichocki N."/>
            <person name="Veneault-Fourrey C."/>
            <person name="LaButti K."/>
            <person name="Lindquist E.A."/>
            <person name="Lipzen A."/>
            <person name="Lundell T."/>
            <person name="Morin E."/>
            <person name="Murat C."/>
            <person name="Sun H."/>
            <person name="Tunlid A."/>
            <person name="Henrissat B."/>
            <person name="Grigoriev I.V."/>
            <person name="Hibbett D.S."/>
            <person name="Martin F."/>
            <person name="Nordberg H.P."/>
            <person name="Cantor M.N."/>
            <person name="Hua S.X."/>
        </authorList>
    </citation>
    <scope>NUCLEOTIDE SEQUENCE [LARGE SCALE GENOMIC DNA]</scope>
    <source>
        <strain evidence="2 3">Foug A</strain>
    </source>
</reference>
<evidence type="ECO:0000259" key="1">
    <source>
        <dbReference type="Pfam" id="PF22936"/>
    </source>
</evidence>